<name>A0A7W6GHG6_9HYPH</name>
<keyword evidence="3" id="KW-1185">Reference proteome</keyword>
<dbReference type="EMBL" id="JACIEE010000001">
    <property type="protein sequence ID" value="MBB3975092.1"/>
    <property type="molecule type" value="Genomic_DNA"/>
</dbReference>
<sequence length="170" mass="18401">MIENPKARHYLAALYPEKEAGKHYREVNLVARALFPAPGLKSLHSMQVRIVRISENGAVLHSRTIDYLPDHFYLCLGAREILITCARKLLANGNAVVGFSRDEKPAFIDALAQITFPLMTLKKLAGACPLVTRSELPGRVPRASGGSGGSSDPGGRIALSGRRRGWSGSP</sequence>
<comment type="caution">
    <text evidence="2">The sequence shown here is derived from an EMBL/GenBank/DDBJ whole genome shotgun (WGS) entry which is preliminary data.</text>
</comment>
<evidence type="ECO:0000313" key="3">
    <source>
        <dbReference type="Proteomes" id="UP000574761"/>
    </source>
</evidence>
<reference evidence="2 3" key="1">
    <citation type="submission" date="2020-08" db="EMBL/GenBank/DDBJ databases">
        <title>Genomic Encyclopedia of Type Strains, Phase IV (KMG-IV): sequencing the most valuable type-strain genomes for metagenomic binning, comparative biology and taxonomic classification.</title>
        <authorList>
            <person name="Goeker M."/>
        </authorList>
    </citation>
    <scope>NUCLEOTIDE SEQUENCE [LARGE SCALE GENOMIC DNA]</scope>
    <source>
        <strain evidence="2 3">DSM 100211</strain>
    </source>
</reference>
<dbReference type="Proteomes" id="UP000574761">
    <property type="component" value="Unassembled WGS sequence"/>
</dbReference>
<gene>
    <name evidence="2" type="ORF">GGQ64_000268</name>
</gene>
<protein>
    <submittedName>
        <fullName evidence="2">Uncharacterized protein</fullName>
    </submittedName>
</protein>
<organism evidence="2 3">
    <name type="scientific">Mycoplana azooxidifex</name>
    <dbReference type="NCBI Taxonomy" id="1636188"/>
    <lineage>
        <taxon>Bacteria</taxon>
        <taxon>Pseudomonadati</taxon>
        <taxon>Pseudomonadota</taxon>
        <taxon>Alphaproteobacteria</taxon>
        <taxon>Hyphomicrobiales</taxon>
        <taxon>Rhizobiaceae</taxon>
        <taxon>Mycoplana</taxon>
    </lineage>
</organism>
<dbReference type="AlphaFoldDB" id="A0A7W6GHG6"/>
<dbReference type="RefSeq" id="WP_183798075.1">
    <property type="nucleotide sequence ID" value="NZ_JACIEE010000001.1"/>
</dbReference>
<accession>A0A7W6GHG6</accession>
<evidence type="ECO:0000313" key="2">
    <source>
        <dbReference type="EMBL" id="MBB3975092.1"/>
    </source>
</evidence>
<proteinExistence type="predicted"/>
<feature type="compositionally biased region" description="Basic residues" evidence="1">
    <location>
        <begin position="161"/>
        <end position="170"/>
    </location>
</feature>
<evidence type="ECO:0000256" key="1">
    <source>
        <dbReference type="SAM" id="MobiDB-lite"/>
    </source>
</evidence>
<feature type="region of interest" description="Disordered" evidence="1">
    <location>
        <begin position="139"/>
        <end position="170"/>
    </location>
</feature>